<dbReference type="RefSeq" id="WP_203960857.1">
    <property type="nucleotide sequence ID" value="NZ_AP023355.1"/>
</dbReference>
<feature type="domain" description="SGNH hydrolase-type esterase" evidence="1">
    <location>
        <begin position="167"/>
        <end position="268"/>
    </location>
</feature>
<dbReference type="EMBL" id="AP023355">
    <property type="protein sequence ID" value="BCJ34082.1"/>
    <property type="molecule type" value="Genomic_DNA"/>
</dbReference>
<dbReference type="SUPFAM" id="SSF52266">
    <property type="entry name" value="SGNH hydrolase"/>
    <property type="match status" value="1"/>
</dbReference>
<dbReference type="InterPro" id="IPR036514">
    <property type="entry name" value="SGNH_hydro_sf"/>
</dbReference>
<protein>
    <submittedName>
        <fullName evidence="2">Lipase</fullName>
    </submittedName>
</protein>
<evidence type="ECO:0000313" key="3">
    <source>
        <dbReference type="Proteomes" id="UP000611640"/>
    </source>
</evidence>
<dbReference type="Pfam" id="PF14606">
    <property type="entry name" value="Lipase_GDSL_3"/>
    <property type="match status" value="1"/>
</dbReference>
<dbReference type="Proteomes" id="UP000611640">
    <property type="component" value="Chromosome"/>
</dbReference>
<proteinExistence type="predicted"/>
<gene>
    <name evidence="2" type="ORF">Athai_15850</name>
</gene>
<sequence length="388" mass="41200">MIVTPISPALLRGFEDLERTPRGVLPHRLPGWVRAGLADPQLLFAEAQPAGVRVVGVTAARRLELVTHPTHTTYRGIARPRGSVDLVIDGRLVASDTLTGGDAVEIDLSTGASHRVPGPPHVSAFDGLPAGEKRVELWLPHNESVQLLDLRGDAPVAPAESPGPVWVHHGSSISQGSNATTPARTWPSIAARQAGVELRNLGFGGSALVDPFLARVIRDTAADFISLKLGINVVNSDAMRRRAFVPAVHGFLDTIRDGHPATPLLLVSPVFCGIHEDTPGPGMIEPDSLRTGRLRFAASGSPGDRALGRLTLTVIRDALAEIVESRHDPALHYLDGRTLYGAADADELPLPDALHPDTASHERIARRFAGYAFAGDGPFAGARPPARS</sequence>
<keyword evidence="3" id="KW-1185">Reference proteome</keyword>
<evidence type="ECO:0000313" key="2">
    <source>
        <dbReference type="EMBL" id="BCJ34082.1"/>
    </source>
</evidence>
<dbReference type="KEGG" id="atl:Athai_15850"/>
<accession>A0A7R7DMG4</accession>
<dbReference type="InterPro" id="IPR013830">
    <property type="entry name" value="SGNH_hydro"/>
</dbReference>
<dbReference type="Gene3D" id="3.40.50.1110">
    <property type="entry name" value="SGNH hydrolase"/>
    <property type="match status" value="1"/>
</dbReference>
<dbReference type="Gene3D" id="2.60.120.260">
    <property type="entry name" value="Galactose-binding domain-like"/>
    <property type="match status" value="1"/>
</dbReference>
<reference evidence="2 3" key="1">
    <citation type="submission" date="2020-08" db="EMBL/GenBank/DDBJ databases">
        <title>Whole genome shotgun sequence of Actinocatenispora thailandica NBRC 105041.</title>
        <authorList>
            <person name="Komaki H."/>
            <person name="Tamura T."/>
        </authorList>
    </citation>
    <scope>NUCLEOTIDE SEQUENCE [LARGE SCALE GENOMIC DNA]</scope>
    <source>
        <strain evidence="2 3">NBRC 105041</strain>
    </source>
</reference>
<organism evidence="2 3">
    <name type="scientific">Actinocatenispora thailandica</name>
    <dbReference type="NCBI Taxonomy" id="227318"/>
    <lineage>
        <taxon>Bacteria</taxon>
        <taxon>Bacillati</taxon>
        <taxon>Actinomycetota</taxon>
        <taxon>Actinomycetes</taxon>
        <taxon>Micromonosporales</taxon>
        <taxon>Micromonosporaceae</taxon>
        <taxon>Actinocatenispora</taxon>
    </lineage>
</organism>
<dbReference type="AlphaFoldDB" id="A0A7R7DMG4"/>
<evidence type="ECO:0000259" key="1">
    <source>
        <dbReference type="Pfam" id="PF14606"/>
    </source>
</evidence>
<name>A0A7R7DMG4_9ACTN</name>